<dbReference type="STRING" id="602072.A0A1R3R8A1"/>
<dbReference type="Proteomes" id="UP000188318">
    <property type="component" value="Unassembled WGS sequence"/>
</dbReference>
<dbReference type="Gene3D" id="3.90.550.20">
    <property type="match status" value="1"/>
</dbReference>
<reference evidence="3" key="1">
    <citation type="journal article" date="2017" name="Genome Biol.">
        <title>Comparative genomics reveals high biological diversity and specific adaptations in the industrially and medically important fungal genus Aspergillus.</title>
        <authorList>
            <person name="de Vries R.P."/>
            <person name="Riley R."/>
            <person name="Wiebenga A."/>
            <person name="Aguilar-Osorio G."/>
            <person name="Amillis S."/>
            <person name="Uchima C.A."/>
            <person name="Anderluh G."/>
            <person name="Asadollahi M."/>
            <person name="Askin M."/>
            <person name="Barry K."/>
            <person name="Battaglia E."/>
            <person name="Bayram O."/>
            <person name="Benocci T."/>
            <person name="Braus-Stromeyer S.A."/>
            <person name="Caldana C."/>
            <person name="Canovas D."/>
            <person name="Cerqueira G.C."/>
            <person name="Chen F."/>
            <person name="Chen W."/>
            <person name="Choi C."/>
            <person name="Clum A."/>
            <person name="Dos Santos R.A."/>
            <person name="Damasio A.R."/>
            <person name="Diallinas G."/>
            <person name="Emri T."/>
            <person name="Fekete E."/>
            <person name="Flipphi M."/>
            <person name="Freyberg S."/>
            <person name="Gallo A."/>
            <person name="Gournas C."/>
            <person name="Habgood R."/>
            <person name="Hainaut M."/>
            <person name="Harispe M.L."/>
            <person name="Henrissat B."/>
            <person name="Hilden K.S."/>
            <person name="Hope R."/>
            <person name="Hossain A."/>
            <person name="Karabika E."/>
            <person name="Karaffa L."/>
            <person name="Karanyi Z."/>
            <person name="Krasevec N."/>
            <person name="Kuo A."/>
            <person name="Kusch H."/>
            <person name="LaButti K."/>
            <person name="Lagendijk E.L."/>
            <person name="Lapidus A."/>
            <person name="Levasseur A."/>
            <person name="Lindquist E."/>
            <person name="Lipzen A."/>
            <person name="Logrieco A.F."/>
            <person name="MacCabe A."/>
            <person name="Maekelae M.R."/>
            <person name="Malavazi I."/>
            <person name="Melin P."/>
            <person name="Meyer V."/>
            <person name="Mielnichuk N."/>
            <person name="Miskei M."/>
            <person name="Molnar A.P."/>
            <person name="Mule G."/>
            <person name="Ngan C.Y."/>
            <person name="Orejas M."/>
            <person name="Orosz E."/>
            <person name="Ouedraogo J.P."/>
            <person name="Overkamp K.M."/>
            <person name="Park H.-S."/>
            <person name="Perrone G."/>
            <person name="Piumi F."/>
            <person name="Punt P.J."/>
            <person name="Ram A.F."/>
            <person name="Ramon A."/>
            <person name="Rauscher S."/>
            <person name="Record E."/>
            <person name="Riano-Pachon D.M."/>
            <person name="Robert V."/>
            <person name="Roehrig J."/>
            <person name="Ruller R."/>
            <person name="Salamov A."/>
            <person name="Salih N.S."/>
            <person name="Samson R.A."/>
            <person name="Sandor E."/>
            <person name="Sanguinetti M."/>
            <person name="Schuetze T."/>
            <person name="Sepcic K."/>
            <person name="Shelest E."/>
            <person name="Sherlock G."/>
            <person name="Sophianopoulou V."/>
            <person name="Squina F.M."/>
            <person name="Sun H."/>
            <person name="Susca A."/>
            <person name="Todd R.B."/>
            <person name="Tsang A."/>
            <person name="Unkles S.E."/>
            <person name="van de Wiele N."/>
            <person name="van Rossen-Uffink D."/>
            <person name="Oliveira J.V."/>
            <person name="Vesth T.C."/>
            <person name="Visser J."/>
            <person name="Yu J.-H."/>
            <person name="Zhou M."/>
            <person name="Andersen M.R."/>
            <person name="Archer D.B."/>
            <person name="Baker S.E."/>
            <person name="Benoit I."/>
            <person name="Brakhage A.A."/>
            <person name="Braus G.H."/>
            <person name="Fischer R."/>
            <person name="Frisvad J.C."/>
            <person name="Goldman G.H."/>
            <person name="Houbraken J."/>
            <person name="Oakley B."/>
            <person name="Pocsi I."/>
            <person name="Scazzocchio C."/>
            <person name="Seiboth B."/>
            <person name="vanKuyk P.A."/>
            <person name="Wortman J."/>
            <person name="Dyer P.S."/>
            <person name="Grigoriev I.V."/>
        </authorList>
    </citation>
    <scope>NUCLEOTIDE SEQUENCE [LARGE SCALE GENOMIC DNA]</scope>
    <source>
        <strain evidence="3">ITEM 5010</strain>
    </source>
</reference>
<dbReference type="InterPro" id="IPR029044">
    <property type="entry name" value="Nucleotide-diphossugar_trans"/>
</dbReference>
<accession>A0A1R3R8A1</accession>
<keyword evidence="2" id="KW-0808">Transferase</keyword>
<dbReference type="GO" id="GO:0006487">
    <property type="term" value="P:protein N-linked glycosylation"/>
    <property type="evidence" value="ECO:0007669"/>
    <property type="project" value="TreeGrafter"/>
</dbReference>
<evidence type="ECO:0000313" key="2">
    <source>
        <dbReference type="EMBL" id="OOF90725.1"/>
    </source>
</evidence>
<sequence length="414" mass="46840">MTSRYLLRRPVLAALTLVVLLTWFFYRSDTSVQEISLLEHRYPLLFQRVHTNSAIGGAWYLPAGWTPETDPTPENIVDAAEQASRVARSTVEYQIPHSSIPLIVHQTWKNTRIDTWPHEIRQSTERWLRVINGQMAYFLWDDEGIAQFIRRFEPGLEEQFYALPSHVEQSDVFRVLVSKWIGGVYADIDTEPLQSPAAWITPTDLAPWKDNETGHEYTSTRPVQGIVGLEADCPPDSDTYWRMGYLLPTQLTQWAFAWAPGHPVLQTFIDHIFEEVQTVSAHHAGQLHSQSTQTELQGLDPIALTGPVAFTHAVQSWLGTTTGLRWNALSGLQDGGKSKLVEDILVLPITGFSPGRGTYGNMGSKPITDPSARLLHRAQGSWRAFNLRVEYGKFCRTVFGRCRYWSKVPQGLLS</sequence>
<dbReference type="InterPro" id="IPR007577">
    <property type="entry name" value="GlycoTrfase_DXD_sugar-bd_CS"/>
</dbReference>
<dbReference type="EMBL" id="KV907515">
    <property type="protein sequence ID" value="OOF90725.1"/>
    <property type="molecule type" value="Genomic_DNA"/>
</dbReference>
<comment type="similarity">
    <text evidence="1">Belongs to the glycosyltransferase 32 family.</text>
</comment>
<evidence type="ECO:0000313" key="3">
    <source>
        <dbReference type="Proteomes" id="UP000188318"/>
    </source>
</evidence>
<evidence type="ECO:0000256" key="1">
    <source>
        <dbReference type="ARBA" id="ARBA00009003"/>
    </source>
</evidence>
<dbReference type="PANTHER" id="PTHR31834">
    <property type="entry name" value="INITIATION-SPECIFIC ALPHA-1,6-MANNOSYLTRANSFERASE"/>
    <property type="match status" value="1"/>
</dbReference>
<dbReference type="AlphaFoldDB" id="A0A1R3R8A1"/>
<gene>
    <name evidence="2" type="ORF">ASPCADRAFT_211904</name>
</gene>
<proteinExistence type="inferred from homology"/>
<dbReference type="InterPro" id="IPR039367">
    <property type="entry name" value="Och1-like"/>
</dbReference>
<dbReference type="Pfam" id="PF04488">
    <property type="entry name" value="Gly_transf_sug"/>
    <property type="match status" value="1"/>
</dbReference>
<organism evidence="2 3">
    <name type="scientific">Aspergillus carbonarius (strain ITEM 5010)</name>
    <dbReference type="NCBI Taxonomy" id="602072"/>
    <lineage>
        <taxon>Eukaryota</taxon>
        <taxon>Fungi</taxon>
        <taxon>Dikarya</taxon>
        <taxon>Ascomycota</taxon>
        <taxon>Pezizomycotina</taxon>
        <taxon>Eurotiomycetes</taxon>
        <taxon>Eurotiomycetidae</taxon>
        <taxon>Eurotiales</taxon>
        <taxon>Aspergillaceae</taxon>
        <taxon>Aspergillus</taxon>
        <taxon>Aspergillus subgen. Circumdati</taxon>
    </lineage>
</organism>
<dbReference type="PANTHER" id="PTHR31834:SF10">
    <property type="entry name" value="TRANSFERASE, PUTATIVE (AFU_ORTHOLOGUE AFUA_8G02040)-RELATED"/>
    <property type="match status" value="1"/>
</dbReference>
<protein>
    <submittedName>
        <fullName evidence="2">Glycosyltransferase family 32 protein</fullName>
    </submittedName>
</protein>
<dbReference type="OMA" id="CWRMGYP"/>
<dbReference type="OrthoDB" id="1577640at2759"/>
<keyword evidence="3" id="KW-1185">Reference proteome</keyword>
<name>A0A1R3R8A1_ASPC5</name>
<dbReference type="SUPFAM" id="SSF53448">
    <property type="entry name" value="Nucleotide-diphospho-sugar transferases"/>
    <property type="match status" value="1"/>
</dbReference>
<dbReference type="GO" id="GO:0000009">
    <property type="term" value="F:alpha-1,6-mannosyltransferase activity"/>
    <property type="evidence" value="ECO:0007669"/>
    <property type="project" value="InterPro"/>
</dbReference>
<dbReference type="VEuPathDB" id="FungiDB:ASPCADRAFT_211904"/>
<dbReference type="GO" id="GO:0000136">
    <property type="term" value="C:mannan polymerase complex"/>
    <property type="evidence" value="ECO:0007669"/>
    <property type="project" value="TreeGrafter"/>
</dbReference>